<dbReference type="PANTHER" id="PTHR42918:SF15">
    <property type="entry name" value="LYSINE--TRNA LIGASE, CHLOROPLASTIC_MITOCHONDRIAL"/>
    <property type="match status" value="1"/>
</dbReference>
<proteinExistence type="predicted"/>
<name>A0ABM8HMX2_9GAMM</name>
<keyword evidence="3" id="KW-1185">Reference proteome</keyword>
<dbReference type="EMBL" id="AP019416">
    <property type="protein sequence ID" value="BBI48234.1"/>
    <property type="molecule type" value="Genomic_DNA"/>
</dbReference>
<reference evidence="3" key="1">
    <citation type="journal article" date="2019" name="Microbiol. Resour. Announc.">
        <title>Complete Genome Sequence of Halomonas olivaria, a Moderately Halophilic Bacterium Isolated from Olive Processing Effluents, Obtained by Nanopore Sequencing.</title>
        <authorList>
            <person name="Nagata S."/>
            <person name="Ii K.M."/>
            <person name="Tsukimi T."/>
            <person name="Miura M.C."/>
            <person name="Galipon J."/>
            <person name="Arakawa K."/>
        </authorList>
    </citation>
    <scope>NUCLEOTIDE SEQUENCE [LARGE SCALE GENOMIC DNA]</scope>
    <source>
        <strain evidence="3">TYRC17</strain>
    </source>
</reference>
<evidence type="ECO:0000313" key="3">
    <source>
        <dbReference type="Proteomes" id="UP000289555"/>
    </source>
</evidence>
<dbReference type="InterPro" id="IPR045864">
    <property type="entry name" value="aa-tRNA-synth_II/BPL/LPL"/>
</dbReference>
<evidence type="ECO:0000313" key="2">
    <source>
        <dbReference type="EMBL" id="BBI48234.1"/>
    </source>
</evidence>
<evidence type="ECO:0000256" key="1">
    <source>
        <dbReference type="ARBA" id="ARBA00022741"/>
    </source>
</evidence>
<dbReference type="Gene3D" id="3.30.930.10">
    <property type="entry name" value="Bira Bifunctional Protein, Domain 2"/>
    <property type="match status" value="1"/>
</dbReference>
<accession>A0ABM8HMX2</accession>
<organism evidence="2 3">
    <name type="scientific">Vreelandella olivaria</name>
    <dbReference type="NCBI Taxonomy" id="390919"/>
    <lineage>
        <taxon>Bacteria</taxon>
        <taxon>Pseudomonadati</taxon>
        <taxon>Pseudomonadota</taxon>
        <taxon>Gammaproteobacteria</taxon>
        <taxon>Oceanospirillales</taxon>
        <taxon>Halomonadaceae</taxon>
        <taxon>Vreelandella</taxon>
    </lineage>
</organism>
<gene>
    <name evidence="2" type="ORF">HORIV_06550</name>
</gene>
<protein>
    <submittedName>
        <fullName evidence="2">Uncharacterized protein</fullName>
    </submittedName>
</protein>
<dbReference type="Proteomes" id="UP000289555">
    <property type="component" value="Chromosome"/>
</dbReference>
<dbReference type="PANTHER" id="PTHR42918">
    <property type="entry name" value="LYSYL-TRNA SYNTHETASE"/>
    <property type="match status" value="1"/>
</dbReference>
<sequence>MMKEAQLLTKSLRPLPDKFHGLTDMEARYRQRYVDLIMNPQSRKVFETRAAVISFHAPLL</sequence>
<keyword evidence="1" id="KW-0547">Nucleotide-binding</keyword>